<dbReference type="GO" id="GO:0005975">
    <property type="term" value="P:carbohydrate metabolic process"/>
    <property type="evidence" value="ECO:0007669"/>
    <property type="project" value="InterPro"/>
</dbReference>
<dbReference type="InterPro" id="IPR023296">
    <property type="entry name" value="Glyco_hydro_beta-prop_sf"/>
</dbReference>
<evidence type="ECO:0000313" key="8">
    <source>
        <dbReference type="Proteomes" id="UP000502498"/>
    </source>
</evidence>
<dbReference type="EMBL" id="CP054038">
    <property type="protein sequence ID" value="QKJ20418.1"/>
    <property type="molecule type" value="Genomic_DNA"/>
</dbReference>
<dbReference type="AlphaFoldDB" id="A0A7D4Q275"/>
<dbReference type="RefSeq" id="WP_172990843.1">
    <property type="nucleotide sequence ID" value="NZ_CP054038.1"/>
</dbReference>
<dbReference type="GO" id="GO:0004553">
    <property type="term" value="F:hydrolase activity, hydrolyzing O-glycosyl compounds"/>
    <property type="evidence" value="ECO:0007669"/>
    <property type="project" value="InterPro"/>
</dbReference>
<evidence type="ECO:0000256" key="5">
    <source>
        <dbReference type="PIRSR" id="PIRSR606710-2"/>
    </source>
</evidence>
<protein>
    <submittedName>
        <fullName evidence="7">Family 43 glycosylhydrolase</fullName>
    </submittedName>
</protein>
<dbReference type="Pfam" id="PF04616">
    <property type="entry name" value="Glyco_hydro_43"/>
    <property type="match status" value="1"/>
</dbReference>
<dbReference type="SUPFAM" id="SSF49899">
    <property type="entry name" value="Concanavalin A-like lectins/glucanases"/>
    <property type="match status" value="1"/>
</dbReference>
<evidence type="ECO:0000256" key="4">
    <source>
        <dbReference type="PIRSR" id="PIRSR606710-1"/>
    </source>
</evidence>
<dbReference type="Gene3D" id="2.115.10.20">
    <property type="entry name" value="Glycosyl hydrolase domain, family 43"/>
    <property type="match status" value="1"/>
</dbReference>
<feature type="active site" description="Proton acceptor" evidence="4">
    <location>
        <position position="15"/>
    </location>
</feature>
<sequence length="489" mass="54041">MTTFTNPILPGDRPDPAIIKVGDEYWMTYSSFEAAPGLLLYRSTDLVNWEYVTSALPNPIGSTFAVDIAEHDGRYFIYIPFIPAPWSELTEPAIFVIHADSMAGPWSDPIDLGIRWAIDPGHVVGEDGHRYLFMSGVRRVRLADDGLSTVGDVEQVYDGWRHPDDWVTEAYALEGPKLLRRDDWFYLISAVGGTAGPATGHMVIVARSRSVHGPWENHPGNPIARTRSADEAWWSRGHATIVPGPAGKWFMVSHGYENGYRTLGRQILLEPITWNDDAWPVAPAVDLGGELTAPIGAGLQRRDTGFHDDFSSLRLGDRWSFHAPAPRELERTSLDDGLVMRGKGTGPGDASPLAILAGDHAYEIEVDVELARHDGALEAGLLLFFNSRLFCGMGIDGEGMLSYSGGIRTHWREPAPATDRITLRLTNQEHIVTGWYRVPGGEWIRHGVRYEASGYHANTMGDLLSLRPALYAAGEGAARFRDVRYRSLG</sequence>
<feature type="site" description="Important for catalytic activity, responsible for pKa modulation of the active site Glu and correct orientation of both the proton donor and substrate" evidence="5">
    <location>
        <position position="119"/>
    </location>
</feature>
<dbReference type="CDD" id="cd09002">
    <property type="entry name" value="GH43_XYL-like"/>
    <property type="match status" value="1"/>
</dbReference>
<dbReference type="PANTHER" id="PTHR42812:SF2">
    <property type="entry name" value="XYLOSIDASE_ARABINOSIDASE"/>
    <property type="match status" value="1"/>
</dbReference>
<evidence type="ECO:0000313" key="7">
    <source>
        <dbReference type="EMBL" id="QKJ20418.1"/>
    </source>
</evidence>
<organism evidence="7 8">
    <name type="scientific">Microbacterium hominis</name>
    <dbReference type="NCBI Taxonomy" id="162426"/>
    <lineage>
        <taxon>Bacteria</taxon>
        <taxon>Bacillati</taxon>
        <taxon>Actinomycetota</taxon>
        <taxon>Actinomycetes</taxon>
        <taxon>Micrococcales</taxon>
        <taxon>Microbacteriaceae</taxon>
        <taxon>Microbacterium</taxon>
    </lineage>
</organism>
<dbReference type="InterPro" id="IPR051795">
    <property type="entry name" value="Glycosyl_Hydrlase_43"/>
</dbReference>
<dbReference type="SUPFAM" id="SSF75005">
    <property type="entry name" value="Arabinanase/levansucrase/invertase"/>
    <property type="match status" value="1"/>
</dbReference>
<evidence type="ECO:0000256" key="6">
    <source>
        <dbReference type="RuleBase" id="RU361187"/>
    </source>
</evidence>
<dbReference type="InterPro" id="IPR006710">
    <property type="entry name" value="Glyco_hydro_43"/>
</dbReference>
<keyword evidence="2 6" id="KW-0378">Hydrolase</keyword>
<feature type="active site" description="Proton donor" evidence="4">
    <location>
        <position position="174"/>
    </location>
</feature>
<name>A0A7D4Q275_9MICO</name>
<dbReference type="Gene3D" id="2.60.120.200">
    <property type="match status" value="1"/>
</dbReference>
<dbReference type="InterPro" id="IPR013320">
    <property type="entry name" value="ConA-like_dom_sf"/>
</dbReference>
<evidence type="ECO:0000256" key="2">
    <source>
        <dbReference type="ARBA" id="ARBA00022801"/>
    </source>
</evidence>
<dbReference type="Proteomes" id="UP000502498">
    <property type="component" value="Chromosome"/>
</dbReference>
<evidence type="ECO:0000256" key="1">
    <source>
        <dbReference type="ARBA" id="ARBA00009865"/>
    </source>
</evidence>
<keyword evidence="3 6" id="KW-0326">Glycosidase</keyword>
<comment type="similarity">
    <text evidence="1 6">Belongs to the glycosyl hydrolase 43 family.</text>
</comment>
<reference evidence="7 8" key="1">
    <citation type="submission" date="2020-05" db="EMBL/GenBank/DDBJ databases">
        <title>Strain PA2F3 complete genome.</title>
        <authorList>
            <person name="Kim Y.-S."/>
            <person name="Kim S.-J."/>
            <person name="Jung H.-k."/>
            <person name="Kim S.-E."/>
            <person name="Kim K.-H."/>
        </authorList>
    </citation>
    <scope>NUCLEOTIDE SEQUENCE [LARGE SCALE GENOMIC DNA]</scope>
    <source>
        <strain evidence="7 8">PA2F3</strain>
    </source>
</reference>
<evidence type="ECO:0000256" key="3">
    <source>
        <dbReference type="ARBA" id="ARBA00023295"/>
    </source>
</evidence>
<proteinExistence type="inferred from homology"/>
<gene>
    <name evidence="7" type="ORF">HQM25_14300</name>
</gene>
<accession>A0A7D4Q275</accession>
<dbReference type="PANTHER" id="PTHR42812">
    <property type="entry name" value="BETA-XYLOSIDASE"/>
    <property type="match status" value="1"/>
</dbReference>